<dbReference type="PANTHER" id="PTHR11893:SF36">
    <property type="entry name" value="INNEXIN-5"/>
    <property type="match status" value="1"/>
</dbReference>
<dbReference type="PRINTS" id="PR01262">
    <property type="entry name" value="INNEXIN"/>
</dbReference>
<evidence type="ECO:0000313" key="11">
    <source>
        <dbReference type="Proteomes" id="UP000242188"/>
    </source>
</evidence>
<evidence type="ECO:0000256" key="5">
    <source>
        <dbReference type="ARBA" id="ARBA00022989"/>
    </source>
</evidence>
<keyword evidence="8 9" id="KW-0407">Ion channel</keyword>
<keyword evidence="3" id="KW-1003">Cell membrane</keyword>
<dbReference type="Pfam" id="PF00876">
    <property type="entry name" value="Innexin"/>
    <property type="match status" value="1"/>
</dbReference>
<dbReference type="AlphaFoldDB" id="A0A210Q0T3"/>
<evidence type="ECO:0000256" key="2">
    <source>
        <dbReference type="ARBA" id="ARBA00022448"/>
    </source>
</evidence>
<comment type="caution">
    <text evidence="10">The sequence shown here is derived from an EMBL/GenBank/DDBJ whole genome shotgun (WGS) entry which is preliminary data.</text>
</comment>
<dbReference type="GO" id="GO:0034220">
    <property type="term" value="P:monoatomic ion transmembrane transport"/>
    <property type="evidence" value="ECO:0007669"/>
    <property type="project" value="UniProtKB-KW"/>
</dbReference>
<keyword evidence="6 9" id="KW-0406">Ion transport</keyword>
<proteinExistence type="inferred from homology"/>
<sequence>MGLFDDLTGQAISILTFDVSDDTFVQQTNRKLCLAFLITLSVLVCGRQYVGEPITCFCPAQFEKFHVAYTNSFCWINNNYAVPFNEILPVSDESREDHEISYYQWVPLILVFLAAMFYMPRLFWKGMCGHTGINIKKILLMSNDAAYMTPKRRDEHIEVVTLYIDKWIDIRDGKPSANRRFKRIKETLHVRGINSGNYLSFIYIITCLFYFLNTVLQIFLINAFLGNDFMSLGPDFVRGITANRKWEDLRRFPRVAFCDMNIRQLQNVQRWTIQCSLPVNLFNEKVFILLWFLLITMSVVNGVYFVYNIIMTFLPKRKNMYIRKFLDYTRFPAEIRNSAKLLDVEKSFVESYLKHDGVFILWLVSHNTSQVIGSQLVERLWINYCKKPYVQKFMAICDIEA</sequence>
<evidence type="ECO:0000256" key="6">
    <source>
        <dbReference type="ARBA" id="ARBA00023065"/>
    </source>
</evidence>
<dbReference type="InterPro" id="IPR000990">
    <property type="entry name" value="Innexin"/>
</dbReference>
<protein>
    <recommendedName>
        <fullName evidence="9">Innexin</fullName>
    </recommendedName>
</protein>
<evidence type="ECO:0000256" key="3">
    <source>
        <dbReference type="ARBA" id="ARBA00022475"/>
    </source>
</evidence>
<comment type="similarity">
    <text evidence="9">Belongs to the pannexin family.</text>
</comment>
<evidence type="ECO:0000256" key="8">
    <source>
        <dbReference type="ARBA" id="ARBA00023303"/>
    </source>
</evidence>
<keyword evidence="7 9" id="KW-0472">Membrane</keyword>
<evidence type="ECO:0000256" key="4">
    <source>
        <dbReference type="ARBA" id="ARBA00022692"/>
    </source>
</evidence>
<feature type="transmembrane region" description="Helical" evidence="9">
    <location>
        <begin position="32"/>
        <end position="50"/>
    </location>
</feature>
<comment type="function">
    <text evidence="9">Structural component of the gap junctions.</text>
</comment>
<dbReference type="GO" id="GO:0005243">
    <property type="term" value="F:gap junction channel activity"/>
    <property type="evidence" value="ECO:0007669"/>
    <property type="project" value="TreeGrafter"/>
</dbReference>
<dbReference type="OrthoDB" id="5867527at2759"/>
<keyword evidence="2 9" id="KW-0813">Transport</keyword>
<feature type="transmembrane region" description="Helical" evidence="9">
    <location>
        <begin position="201"/>
        <end position="225"/>
    </location>
</feature>
<evidence type="ECO:0000313" key="10">
    <source>
        <dbReference type="EMBL" id="OWF42364.1"/>
    </source>
</evidence>
<keyword evidence="5 9" id="KW-1133">Transmembrane helix</keyword>
<dbReference type="EMBL" id="NEDP02005293">
    <property type="protein sequence ID" value="OWF42364.1"/>
    <property type="molecule type" value="Genomic_DNA"/>
</dbReference>
<evidence type="ECO:0000256" key="9">
    <source>
        <dbReference type="RuleBase" id="RU010713"/>
    </source>
</evidence>
<dbReference type="PROSITE" id="PS51013">
    <property type="entry name" value="PANNEXIN"/>
    <property type="match status" value="1"/>
</dbReference>
<keyword evidence="4 9" id="KW-0812">Transmembrane</keyword>
<evidence type="ECO:0000256" key="1">
    <source>
        <dbReference type="ARBA" id="ARBA00004651"/>
    </source>
</evidence>
<keyword evidence="11" id="KW-1185">Reference proteome</keyword>
<comment type="subcellular location">
    <subcellularLocation>
        <location evidence="1 9">Cell membrane</location>
        <topology evidence="1 9">Multi-pass membrane protein</topology>
    </subcellularLocation>
</comment>
<dbReference type="GO" id="GO:0005921">
    <property type="term" value="C:gap junction"/>
    <property type="evidence" value="ECO:0007669"/>
    <property type="project" value="UniProtKB-UniRule"/>
</dbReference>
<dbReference type="PANTHER" id="PTHR11893">
    <property type="entry name" value="INNEXIN"/>
    <property type="match status" value="1"/>
</dbReference>
<dbReference type="GO" id="GO:0005886">
    <property type="term" value="C:plasma membrane"/>
    <property type="evidence" value="ECO:0007669"/>
    <property type="project" value="UniProtKB-SubCell"/>
</dbReference>
<feature type="transmembrane region" description="Helical" evidence="9">
    <location>
        <begin position="102"/>
        <end position="119"/>
    </location>
</feature>
<dbReference type="Proteomes" id="UP000242188">
    <property type="component" value="Unassembled WGS sequence"/>
</dbReference>
<name>A0A210Q0T3_MIZYE</name>
<gene>
    <name evidence="9" type="primary">inx</name>
    <name evidence="10" type="ORF">KP79_PYT24539</name>
</gene>
<organism evidence="10 11">
    <name type="scientific">Mizuhopecten yessoensis</name>
    <name type="common">Japanese scallop</name>
    <name type="synonym">Patinopecten yessoensis</name>
    <dbReference type="NCBI Taxonomy" id="6573"/>
    <lineage>
        <taxon>Eukaryota</taxon>
        <taxon>Metazoa</taxon>
        <taxon>Spiralia</taxon>
        <taxon>Lophotrochozoa</taxon>
        <taxon>Mollusca</taxon>
        <taxon>Bivalvia</taxon>
        <taxon>Autobranchia</taxon>
        <taxon>Pteriomorphia</taxon>
        <taxon>Pectinida</taxon>
        <taxon>Pectinoidea</taxon>
        <taxon>Pectinidae</taxon>
        <taxon>Mizuhopecten</taxon>
    </lineage>
</organism>
<reference evidence="10 11" key="1">
    <citation type="journal article" date="2017" name="Nat. Ecol. Evol.">
        <title>Scallop genome provides insights into evolution of bilaterian karyotype and development.</title>
        <authorList>
            <person name="Wang S."/>
            <person name="Zhang J."/>
            <person name="Jiao W."/>
            <person name="Li J."/>
            <person name="Xun X."/>
            <person name="Sun Y."/>
            <person name="Guo X."/>
            <person name="Huan P."/>
            <person name="Dong B."/>
            <person name="Zhang L."/>
            <person name="Hu X."/>
            <person name="Sun X."/>
            <person name="Wang J."/>
            <person name="Zhao C."/>
            <person name="Wang Y."/>
            <person name="Wang D."/>
            <person name="Huang X."/>
            <person name="Wang R."/>
            <person name="Lv J."/>
            <person name="Li Y."/>
            <person name="Zhang Z."/>
            <person name="Liu B."/>
            <person name="Lu W."/>
            <person name="Hui Y."/>
            <person name="Liang J."/>
            <person name="Zhou Z."/>
            <person name="Hou R."/>
            <person name="Li X."/>
            <person name="Liu Y."/>
            <person name="Li H."/>
            <person name="Ning X."/>
            <person name="Lin Y."/>
            <person name="Zhao L."/>
            <person name="Xing Q."/>
            <person name="Dou J."/>
            <person name="Li Y."/>
            <person name="Mao J."/>
            <person name="Guo H."/>
            <person name="Dou H."/>
            <person name="Li T."/>
            <person name="Mu C."/>
            <person name="Jiang W."/>
            <person name="Fu Q."/>
            <person name="Fu X."/>
            <person name="Miao Y."/>
            <person name="Liu J."/>
            <person name="Yu Q."/>
            <person name="Li R."/>
            <person name="Liao H."/>
            <person name="Li X."/>
            <person name="Kong Y."/>
            <person name="Jiang Z."/>
            <person name="Chourrout D."/>
            <person name="Li R."/>
            <person name="Bao Z."/>
        </authorList>
    </citation>
    <scope>NUCLEOTIDE SEQUENCE [LARGE SCALE GENOMIC DNA]</scope>
    <source>
        <strain evidence="10 11">PY_sf001</strain>
    </source>
</reference>
<evidence type="ECO:0000256" key="7">
    <source>
        <dbReference type="ARBA" id="ARBA00023136"/>
    </source>
</evidence>
<feature type="transmembrane region" description="Helical" evidence="9">
    <location>
        <begin position="286"/>
        <end position="314"/>
    </location>
</feature>
<accession>A0A210Q0T3</accession>